<dbReference type="HOGENOM" id="CLU_006557_2_0_6"/>
<evidence type="ECO:0000256" key="7">
    <source>
        <dbReference type="ARBA" id="ARBA00023239"/>
    </source>
</evidence>
<evidence type="ECO:0000313" key="13">
    <source>
        <dbReference type="EMBL" id="ENW28640.1"/>
    </source>
</evidence>
<comment type="subunit">
    <text evidence="10">Homotetramer.</text>
</comment>
<feature type="active site" evidence="10 11">
    <location>
        <position position="143"/>
    </location>
</feature>
<dbReference type="Gene3D" id="1.20.1440.90">
    <property type="entry name" value="Phosphoenolpyruvate/pyruvate domain"/>
    <property type="match status" value="1"/>
</dbReference>
<protein>
    <recommendedName>
        <fullName evidence="5 10">Phosphoenolpyruvate carboxylase</fullName>
        <shortName evidence="10">PEPC</shortName>
        <shortName evidence="10">PEPCase</shortName>
        <ecNumber evidence="4 10">4.1.1.31</ecNumber>
    </recommendedName>
</protein>
<dbReference type="GO" id="GO:0015977">
    <property type="term" value="P:carbon fixation"/>
    <property type="evidence" value="ECO:0007669"/>
    <property type="project" value="UniProtKB-UniRule"/>
</dbReference>
<evidence type="ECO:0000256" key="2">
    <source>
        <dbReference type="ARBA" id="ARBA00003670"/>
    </source>
</evidence>
<dbReference type="Proteomes" id="UP000018416">
    <property type="component" value="Unassembled WGS sequence"/>
</dbReference>
<evidence type="ECO:0000256" key="11">
    <source>
        <dbReference type="PROSITE-ProRule" id="PRU10111"/>
    </source>
</evidence>
<keyword evidence="13" id="KW-0670">Pyruvate</keyword>
<comment type="similarity">
    <text evidence="3 10">Belongs to the PEPCase type 1 family.</text>
</comment>
<dbReference type="GO" id="GO:0008964">
    <property type="term" value="F:phosphoenolpyruvate carboxylase activity"/>
    <property type="evidence" value="ECO:0007669"/>
    <property type="project" value="UniProtKB-UniRule"/>
</dbReference>
<dbReference type="GO" id="GO:0000287">
    <property type="term" value="F:magnesium ion binding"/>
    <property type="evidence" value="ECO:0007669"/>
    <property type="project" value="UniProtKB-UniRule"/>
</dbReference>
<dbReference type="Pfam" id="PF00311">
    <property type="entry name" value="PEPcase"/>
    <property type="match status" value="1"/>
</dbReference>
<dbReference type="PRINTS" id="PR00150">
    <property type="entry name" value="PEPCARBXLASE"/>
</dbReference>
<dbReference type="InterPro" id="IPR022805">
    <property type="entry name" value="PEP_COase_bac/pln-type"/>
</dbReference>
<accession>N9H9Y9</accession>
<dbReference type="EMBL" id="APQU01000017">
    <property type="protein sequence ID" value="ENW28640.1"/>
    <property type="molecule type" value="Genomic_DNA"/>
</dbReference>
<feature type="active site" evidence="10 12">
    <location>
        <position position="556"/>
    </location>
</feature>
<dbReference type="SUPFAM" id="SSF51621">
    <property type="entry name" value="Phosphoenolpyruvate/pyruvate domain"/>
    <property type="match status" value="1"/>
</dbReference>
<proteinExistence type="inferred from homology"/>
<dbReference type="PATRIC" id="fig|1217668.3.peg.2558"/>
<gene>
    <name evidence="10" type="primary">ppc</name>
    <name evidence="13" type="ORF">F923_02612</name>
</gene>
<comment type="catalytic activity">
    <reaction evidence="9 10">
        <text>oxaloacetate + phosphate = phosphoenolpyruvate + hydrogencarbonate</text>
        <dbReference type="Rhea" id="RHEA:28370"/>
        <dbReference type="ChEBI" id="CHEBI:16452"/>
        <dbReference type="ChEBI" id="CHEBI:17544"/>
        <dbReference type="ChEBI" id="CHEBI:43474"/>
        <dbReference type="ChEBI" id="CHEBI:58702"/>
        <dbReference type="EC" id="4.1.1.31"/>
    </reaction>
</comment>
<evidence type="ECO:0000256" key="4">
    <source>
        <dbReference type="ARBA" id="ARBA00012305"/>
    </source>
</evidence>
<dbReference type="PROSITE" id="PS00393">
    <property type="entry name" value="PEPCASE_2"/>
    <property type="match status" value="1"/>
</dbReference>
<dbReference type="RefSeq" id="WP_005108270.1">
    <property type="nucleotide sequence ID" value="NZ_KB849836.1"/>
</dbReference>
<keyword evidence="8 10" id="KW-0120">Carbon dioxide fixation</keyword>
<evidence type="ECO:0000256" key="10">
    <source>
        <dbReference type="HAMAP-Rule" id="MF_00595"/>
    </source>
</evidence>
<dbReference type="EC" id="4.1.1.31" evidence="4 10"/>
<evidence type="ECO:0000256" key="3">
    <source>
        <dbReference type="ARBA" id="ARBA00008346"/>
    </source>
</evidence>
<evidence type="ECO:0000256" key="1">
    <source>
        <dbReference type="ARBA" id="ARBA00001946"/>
    </source>
</evidence>
<keyword evidence="7 10" id="KW-0456">Lyase</keyword>
<sequence length="894" mass="101541">MIQQIDAPLREDVRLLGNLLGETLKLHAGQDLFNQIEQIRALSKGARDGQVEAEKQLEQLFLSLEDAEILPLTRAFTHFLNFANIAEQYHVVRRRRQSEFDDTAESPNPLVPLFEKFKQQEISADTLYQQICELKIELVLTAHPTEVSRRTLIQKYDGINNALSKFDQQKLTPRERQAVLADLKQLISSAWQTDEIRQHRPTPIDEAKWGFTTIEQTLWNAVPKFIRELNGMVQAQCGQNLPLDVAPVRFASWMGGDRDGNPNVTHTVTQEVLWLSRWKAADLYVRDIENLRWELSIQQCSPEISEALGQPHPEPYREYLRDTRTRLKATRHWLAEKLKGNDADDSLVIKSKDELLQPLLTCYRSLMDCNLAEIANGSLLDFIYRVNSFGIELLKLDIRQESGRHRQAISAITEYLGLGNFETWTEQARQNFLLQELQSKRPLLPKHLNEPAGSLIEHPDVQEVFATMRTLAEQPSESLGAYIISMAEYPSDVLAVLLLQKEAGIEQALRVVPLFETLKDLDGAAATMSTLFNMHWYKQHIQGKHEVMIGYSDSAKDAGFMSANWAQYRAQEELTAVAQQHGVQLTLFHGRGGSISRGGAPTQQALFSQPPGSISGAIRVTEQGEMIRFKFGLEEIALQNLEIYTAATLEATLLPPPEPKQEWRDLMHQMTELSVQVYRQTVRENPHFVKYLRTVTPELELQMLPLGSRPAKRKVSGGIESLRAIPWVFAWTQIRLMLPAWLGTGAALNEVLDQGQRNVLDEMLAEWPYFQTLIDMLEMVLSKADAHVALYYESHLTQDEDLKVLGTALRQRLQDAVQTLLTLKGESKLLSSNGVLDQSMKVRKPYLLPLHLLQAELMKRRRLYLEQQKAENTPVDHALMVSIAGIAAGLRNTG</sequence>
<dbReference type="NCBIfam" id="NF000584">
    <property type="entry name" value="PRK00009.1"/>
    <property type="match status" value="1"/>
</dbReference>
<dbReference type="HAMAP" id="MF_00595">
    <property type="entry name" value="PEPcase_type1"/>
    <property type="match status" value="1"/>
</dbReference>
<dbReference type="AlphaFoldDB" id="N9H9Y9"/>
<evidence type="ECO:0000256" key="12">
    <source>
        <dbReference type="PROSITE-ProRule" id="PRU10112"/>
    </source>
</evidence>
<dbReference type="InterPro" id="IPR015813">
    <property type="entry name" value="Pyrv/PenolPyrv_kinase-like_dom"/>
</dbReference>
<dbReference type="PROSITE" id="PS00781">
    <property type="entry name" value="PEPCASE_1"/>
    <property type="match status" value="1"/>
</dbReference>
<evidence type="ECO:0000256" key="6">
    <source>
        <dbReference type="ARBA" id="ARBA00022842"/>
    </source>
</evidence>
<evidence type="ECO:0000256" key="9">
    <source>
        <dbReference type="ARBA" id="ARBA00048995"/>
    </source>
</evidence>
<dbReference type="InterPro" id="IPR021135">
    <property type="entry name" value="PEP_COase"/>
</dbReference>
<dbReference type="InterPro" id="IPR018129">
    <property type="entry name" value="PEP_COase_Lys_AS"/>
</dbReference>
<reference evidence="13 14" key="1">
    <citation type="submission" date="2013-02" db="EMBL/GenBank/DDBJ databases">
        <title>The Genome Sequence of Acinetobacter lwoffii NIPH 478.</title>
        <authorList>
            <consortium name="The Broad Institute Genome Sequencing Platform"/>
            <consortium name="The Broad Institute Genome Sequencing Center for Infectious Disease"/>
            <person name="Cerqueira G."/>
            <person name="Feldgarden M."/>
            <person name="Courvalin P."/>
            <person name="Perichon B."/>
            <person name="Grillot-Courvalin C."/>
            <person name="Clermont D."/>
            <person name="Rocha E."/>
            <person name="Yoon E.-J."/>
            <person name="Nemec A."/>
            <person name="Walker B."/>
            <person name="Young S.K."/>
            <person name="Zeng Q."/>
            <person name="Gargeya S."/>
            <person name="Fitzgerald M."/>
            <person name="Haas B."/>
            <person name="Abouelleil A."/>
            <person name="Alvarado L."/>
            <person name="Arachchi H.M."/>
            <person name="Berlin A.M."/>
            <person name="Chapman S.B."/>
            <person name="Dewar J."/>
            <person name="Goldberg J."/>
            <person name="Griggs A."/>
            <person name="Gujja S."/>
            <person name="Hansen M."/>
            <person name="Howarth C."/>
            <person name="Imamovic A."/>
            <person name="Larimer J."/>
            <person name="McCowan C."/>
            <person name="Murphy C."/>
            <person name="Neiman D."/>
            <person name="Pearson M."/>
            <person name="Priest M."/>
            <person name="Roberts A."/>
            <person name="Saif S."/>
            <person name="Shea T."/>
            <person name="Sisk P."/>
            <person name="Sykes S."/>
            <person name="Wortman J."/>
            <person name="Nusbaum C."/>
            <person name="Birren B."/>
        </authorList>
    </citation>
    <scope>NUCLEOTIDE SEQUENCE [LARGE SCALE GENOMIC DNA]</scope>
    <source>
        <strain evidence="13 14">NIPH 478</strain>
    </source>
</reference>
<keyword evidence="6 10" id="KW-0460">Magnesium</keyword>
<comment type="caution">
    <text evidence="13">The sequence shown here is derived from an EMBL/GenBank/DDBJ whole genome shotgun (WGS) entry which is preliminary data.</text>
</comment>
<dbReference type="GO" id="GO:0005829">
    <property type="term" value="C:cytosol"/>
    <property type="evidence" value="ECO:0007669"/>
    <property type="project" value="TreeGrafter"/>
</dbReference>
<evidence type="ECO:0000256" key="8">
    <source>
        <dbReference type="ARBA" id="ARBA00023300"/>
    </source>
</evidence>
<dbReference type="PANTHER" id="PTHR30523:SF6">
    <property type="entry name" value="PHOSPHOENOLPYRUVATE CARBOXYLASE"/>
    <property type="match status" value="1"/>
</dbReference>
<evidence type="ECO:0000256" key="5">
    <source>
        <dbReference type="ARBA" id="ARBA00022419"/>
    </source>
</evidence>
<dbReference type="PANTHER" id="PTHR30523">
    <property type="entry name" value="PHOSPHOENOLPYRUVATE CARBOXYLASE"/>
    <property type="match status" value="1"/>
</dbReference>
<organism evidence="13 14">
    <name type="scientific">Acinetobacter lwoffii NIPH 478</name>
    <dbReference type="NCBI Taxonomy" id="1217668"/>
    <lineage>
        <taxon>Bacteria</taxon>
        <taxon>Pseudomonadati</taxon>
        <taxon>Pseudomonadota</taxon>
        <taxon>Gammaproteobacteria</taxon>
        <taxon>Moraxellales</taxon>
        <taxon>Moraxellaceae</taxon>
        <taxon>Acinetobacter</taxon>
    </lineage>
</organism>
<comment type="cofactor">
    <cofactor evidence="1 10">
        <name>Mg(2+)</name>
        <dbReference type="ChEBI" id="CHEBI:18420"/>
    </cofactor>
</comment>
<dbReference type="GO" id="GO:0006099">
    <property type="term" value="P:tricarboxylic acid cycle"/>
    <property type="evidence" value="ECO:0007669"/>
    <property type="project" value="InterPro"/>
</dbReference>
<dbReference type="GO" id="GO:0006107">
    <property type="term" value="P:oxaloacetate metabolic process"/>
    <property type="evidence" value="ECO:0007669"/>
    <property type="project" value="UniProtKB-UniRule"/>
</dbReference>
<evidence type="ECO:0000313" key="14">
    <source>
        <dbReference type="Proteomes" id="UP000018416"/>
    </source>
</evidence>
<comment type="function">
    <text evidence="2 10">Forms oxaloacetate, a four-carbon dicarboxylic acid source for the tricarboxylic acid cycle.</text>
</comment>
<name>N9H9Y9_ACILW</name>
<dbReference type="InterPro" id="IPR033129">
    <property type="entry name" value="PEPCASE_His_AS"/>
</dbReference>